<feature type="transmembrane region" description="Helical" evidence="2">
    <location>
        <begin position="55"/>
        <end position="73"/>
    </location>
</feature>
<dbReference type="EMBL" id="JAXCEI010000005">
    <property type="protein sequence ID" value="MFA1539860.1"/>
    <property type="molecule type" value="Genomic_DNA"/>
</dbReference>
<gene>
    <name evidence="3" type="ORF">SM611_13065</name>
</gene>
<feature type="region of interest" description="Disordered" evidence="1">
    <location>
        <begin position="165"/>
        <end position="222"/>
    </location>
</feature>
<accession>A0ABV4QBT1</accession>
<comment type="caution">
    <text evidence="3">The sequence shown here is derived from an EMBL/GenBank/DDBJ whole genome shotgun (WGS) entry which is preliminary data.</text>
</comment>
<reference evidence="3 4" key="1">
    <citation type="submission" date="2023-11" db="EMBL/GenBank/DDBJ databases">
        <title>Actinomadura monticuli sp. nov., isolated from volcanic ash.</title>
        <authorList>
            <person name="Lee S.D."/>
            <person name="Yang H."/>
            <person name="Kim I.S."/>
        </authorList>
    </citation>
    <scope>NUCLEOTIDE SEQUENCE [LARGE SCALE GENOMIC DNA]</scope>
    <source>
        <strain evidence="3 4">DLS-62</strain>
    </source>
</reference>
<feature type="transmembrane region" description="Helical" evidence="2">
    <location>
        <begin position="23"/>
        <end position="43"/>
    </location>
</feature>
<keyword evidence="2" id="KW-1133">Transmembrane helix</keyword>
<keyword evidence="2" id="KW-0472">Membrane</keyword>
<name>A0ABV4QBT1_9ACTN</name>
<sequence>MNPAEAHGRAPHGFRRWRRTRPFWGGVFAVLGGLELIAIPLAPMPLVIHQGMAGVASWLIGALLVTAGVLMWVQPAQRSFFGILAVLLSLASFLTSNFGGFLVGLLLGLLGGALGFAWSPVPAAPATDARTGGERARPGAHRGGRLTAIALPALLGVHLLSPSPAPSSTASAAPAASPSPSPSATPSAGATPTPTPTSTPTSTPTPTPTAPACPEAPSNGAGLSADEARKLLQEMQASKDPACLKTQDKAAGSGTRVYTDAGTLRADSLTMSGLSYDGVASLSSAGGTVKALKFSMSKAVLKNVDQTSAHGGAAARIRTPNLTLTGDVVMYTTKMSSKLLGIPLTFTPEQPPPLTLPYMVMTDVVSEQPAVTANGAQITGLGVTAA</sequence>
<evidence type="ECO:0000256" key="2">
    <source>
        <dbReference type="SAM" id="Phobius"/>
    </source>
</evidence>
<dbReference type="Pfam" id="PF19609">
    <property type="entry name" value="DUF6114"/>
    <property type="match status" value="1"/>
</dbReference>
<dbReference type="Proteomes" id="UP001569963">
    <property type="component" value="Unassembled WGS sequence"/>
</dbReference>
<evidence type="ECO:0000313" key="4">
    <source>
        <dbReference type="Proteomes" id="UP001569963"/>
    </source>
</evidence>
<keyword evidence="2" id="KW-0812">Transmembrane</keyword>
<evidence type="ECO:0000256" key="1">
    <source>
        <dbReference type="SAM" id="MobiDB-lite"/>
    </source>
</evidence>
<evidence type="ECO:0000313" key="3">
    <source>
        <dbReference type="EMBL" id="MFA1539860.1"/>
    </source>
</evidence>
<organism evidence="3 4">
    <name type="scientific">Actinomadura monticuli</name>
    <dbReference type="NCBI Taxonomy" id="3097367"/>
    <lineage>
        <taxon>Bacteria</taxon>
        <taxon>Bacillati</taxon>
        <taxon>Actinomycetota</taxon>
        <taxon>Actinomycetes</taxon>
        <taxon>Streptosporangiales</taxon>
        <taxon>Thermomonosporaceae</taxon>
        <taxon>Actinomadura</taxon>
    </lineage>
</organism>
<proteinExistence type="predicted"/>
<feature type="compositionally biased region" description="Pro residues" evidence="1">
    <location>
        <begin position="193"/>
        <end position="211"/>
    </location>
</feature>
<protein>
    <submittedName>
        <fullName evidence="3">DUF6114 domain-containing protein</fullName>
    </submittedName>
</protein>
<feature type="transmembrane region" description="Helical" evidence="2">
    <location>
        <begin position="85"/>
        <end position="118"/>
    </location>
</feature>
<dbReference type="InterPro" id="IPR046096">
    <property type="entry name" value="DUF6114"/>
</dbReference>
<keyword evidence="4" id="KW-1185">Reference proteome</keyword>
<dbReference type="RefSeq" id="WP_371949766.1">
    <property type="nucleotide sequence ID" value="NZ_JAXCEI010000005.1"/>
</dbReference>
<feature type="compositionally biased region" description="Low complexity" evidence="1">
    <location>
        <begin position="166"/>
        <end position="176"/>
    </location>
</feature>